<dbReference type="InParanoid" id="A2EWL2"/>
<accession>A2EWL2</accession>
<dbReference type="STRING" id="5722.A2EWL2"/>
<dbReference type="Proteomes" id="UP000001542">
    <property type="component" value="Unassembled WGS sequence"/>
</dbReference>
<evidence type="ECO:0000313" key="4">
    <source>
        <dbReference type="EMBL" id="EAY02966.1"/>
    </source>
</evidence>
<gene>
    <name evidence="4" type="ORF">TVAG_337660</name>
</gene>
<dbReference type="VEuPathDB" id="TrichDB:TVAGG3_1021820"/>
<dbReference type="InterPro" id="IPR000210">
    <property type="entry name" value="BTB/POZ_dom"/>
</dbReference>
<dbReference type="Pfam" id="PF00651">
    <property type="entry name" value="BTB"/>
    <property type="match status" value="1"/>
</dbReference>
<evidence type="ECO:0000313" key="5">
    <source>
        <dbReference type="Proteomes" id="UP000001542"/>
    </source>
</evidence>
<evidence type="ECO:0000259" key="3">
    <source>
        <dbReference type="PROSITE" id="PS50097"/>
    </source>
</evidence>
<dbReference type="SMR" id="A2EWL2"/>
<dbReference type="KEGG" id="tva:4760806"/>
<keyword evidence="1" id="KW-0880">Kelch repeat</keyword>
<dbReference type="PANTHER" id="PTHR45632:SF3">
    <property type="entry name" value="KELCH-LIKE PROTEIN 32"/>
    <property type="match status" value="1"/>
</dbReference>
<evidence type="ECO:0000256" key="1">
    <source>
        <dbReference type="ARBA" id="ARBA00022441"/>
    </source>
</evidence>
<dbReference type="AlphaFoldDB" id="A2EWL2"/>
<dbReference type="RefSeq" id="XP_001315189.1">
    <property type="nucleotide sequence ID" value="XM_001315154.1"/>
</dbReference>
<dbReference type="Gene3D" id="3.30.710.10">
    <property type="entry name" value="Potassium Channel Kv1.1, Chain A"/>
    <property type="match status" value="1"/>
</dbReference>
<protein>
    <submittedName>
        <fullName evidence="4">BTB/POZ domain containing protein</fullName>
    </submittedName>
</protein>
<organism evidence="4 5">
    <name type="scientific">Trichomonas vaginalis (strain ATCC PRA-98 / G3)</name>
    <dbReference type="NCBI Taxonomy" id="412133"/>
    <lineage>
        <taxon>Eukaryota</taxon>
        <taxon>Metamonada</taxon>
        <taxon>Parabasalia</taxon>
        <taxon>Trichomonadida</taxon>
        <taxon>Trichomonadidae</taxon>
        <taxon>Trichomonas</taxon>
    </lineage>
</organism>
<dbReference type="EMBL" id="DS113519">
    <property type="protein sequence ID" value="EAY02966.1"/>
    <property type="molecule type" value="Genomic_DNA"/>
</dbReference>
<dbReference type="SUPFAM" id="SSF54695">
    <property type="entry name" value="POZ domain"/>
    <property type="match status" value="1"/>
</dbReference>
<dbReference type="SMART" id="SM00225">
    <property type="entry name" value="BTB"/>
    <property type="match status" value="1"/>
</dbReference>
<dbReference type="PROSITE" id="PS50097">
    <property type="entry name" value="BTB"/>
    <property type="match status" value="1"/>
</dbReference>
<dbReference type="OrthoDB" id="45365at2759"/>
<evidence type="ECO:0000256" key="2">
    <source>
        <dbReference type="ARBA" id="ARBA00022737"/>
    </source>
</evidence>
<keyword evidence="5" id="KW-1185">Reference proteome</keyword>
<dbReference type="VEuPathDB" id="TrichDB:TVAG_337660"/>
<keyword evidence="2" id="KW-0677">Repeat</keyword>
<feature type="domain" description="BTB" evidence="3">
    <location>
        <begin position="17"/>
        <end position="80"/>
    </location>
</feature>
<reference evidence="4" key="2">
    <citation type="journal article" date="2007" name="Science">
        <title>Draft genome sequence of the sexually transmitted pathogen Trichomonas vaginalis.</title>
        <authorList>
            <person name="Carlton J.M."/>
            <person name="Hirt R.P."/>
            <person name="Silva J.C."/>
            <person name="Delcher A.L."/>
            <person name="Schatz M."/>
            <person name="Zhao Q."/>
            <person name="Wortman J.R."/>
            <person name="Bidwell S.L."/>
            <person name="Alsmark U.C.M."/>
            <person name="Besteiro S."/>
            <person name="Sicheritz-Ponten T."/>
            <person name="Noel C.J."/>
            <person name="Dacks J.B."/>
            <person name="Foster P.G."/>
            <person name="Simillion C."/>
            <person name="Van de Peer Y."/>
            <person name="Miranda-Saavedra D."/>
            <person name="Barton G.J."/>
            <person name="Westrop G.D."/>
            <person name="Mueller S."/>
            <person name="Dessi D."/>
            <person name="Fiori P.L."/>
            <person name="Ren Q."/>
            <person name="Paulsen I."/>
            <person name="Zhang H."/>
            <person name="Bastida-Corcuera F.D."/>
            <person name="Simoes-Barbosa A."/>
            <person name="Brown M.T."/>
            <person name="Hayes R.D."/>
            <person name="Mukherjee M."/>
            <person name="Okumura C.Y."/>
            <person name="Schneider R."/>
            <person name="Smith A.J."/>
            <person name="Vanacova S."/>
            <person name="Villalvazo M."/>
            <person name="Haas B.J."/>
            <person name="Pertea M."/>
            <person name="Feldblyum T.V."/>
            <person name="Utterback T.R."/>
            <person name="Shu C.L."/>
            <person name="Osoegawa K."/>
            <person name="de Jong P.J."/>
            <person name="Hrdy I."/>
            <person name="Horvathova L."/>
            <person name="Zubacova Z."/>
            <person name="Dolezal P."/>
            <person name="Malik S.B."/>
            <person name="Logsdon J.M. Jr."/>
            <person name="Henze K."/>
            <person name="Gupta A."/>
            <person name="Wang C.C."/>
            <person name="Dunne R.L."/>
            <person name="Upcroft J.A."/>
            <person name="Upcroft P."/>
            <person name="White O."/>
            <person name="Salzberg S.L."/>
            <person name="Tang P."/>
            <person name="Chiu C.-H."/>
            <person name="Lee Y.-S."/>
            <person name="Embley T.M."/>
            <person name="Coombs G.H."/>
            <person name="Mottram J.C."/>
            <person name="Tachezy J."/>
            <person name="Fraser-Liggett C.M."/>
            <person name="Johnson P.J."/>
        </authorList>
    </citation>
    <scope>NUCLEOTIDE SEQUENCE [LARGE SCALE GENOMIC DNA]</scope>
    <source>
        <strain evidence="4">G3</strain>
    </source>
</reference>
<dbReference type="InterPro" id="IPR011333">
    <property type="entry name" value="SKP1/BTB/POZ_sf"/>
</dbReference>
<reference evidence="4" key="1">
    <citation type="submission" date="2006-10" db="EMBL/GenBank/DDBJ databases">
        <authorList>
            <person name="Amadeo P."/>
            <person name="Zhao Q."/>
            <person name="Wortman J."/>
            <person name="Fraser-Liggett C."/>
            <person name="Carlton J."/>
        </authorList>
    </citation>
    <scope>NUCLEOTIDE SEQUENCE</scope>
    <source>
        <strain evidence="4">G3</strain>
    </source>
</reference>
<dbReference type="PANTHER" id="PTHR45632">
    <property type="entry name" value="LD33804P"/>
    <property type="match status" value="1"/>
</dbReference>
<name>A2EWL2_TRIV3</name>
<proteinExistence type="predicted"/>
<sequence>MSIQNKLNEYRLNGYFIDYELKCGEKTFKCHKILLAKNSTLFKEIFSKKSDEQVEIADCYESEFESIMESVYTNKLEFTQDNVVKILGFALAYGFKSITNTARTKMTEFLQKSKDKVLEYSEQMVEFNISDEESNRAIQKIICDNFDNYDIDSLLDKITSTCLYLLLSSDKLKVRSDDYRLALIDLFHERRPITDQKIRYDLANLFDFHPETNESAYKFIINHKCMWAPEELTIKLYRIAIKNRLQIARQYSEATNTFADTKSRWIDFQWCSQIHNSEISEDSIKIELVSFARTFGGFIDAVNPRTFGLIGCSSSTPFGFNKNKNSEYKCQFSSSGIFMDDNRYFASMGDAYIEVNFGEDSSFKISKIEIQSLPKSVGEFKWNKFPLKFAEIKNEEKIKNEENQVNLDETEIMKKRLGVPESLDVLVNDKCAVQNVKFERNGEEKVFVWSHTFDDETSNKVRIAMSKNNNAGGKVLRIGLIKIYGHFV</sequence>